<evidence type="ECO:0000256" key="5">
    <source>
        <dbReference type="ARBA" id="ARBA00023242"/>
    </source>
</evidence>
<dbReference type="PROSITE" id="PS50888">
    <property type="entry name" value="BHLH"/>
    <property type="match status" value="1"/>
</dbReference>
<dbReference type="PANTHER" id="PTHR45844:SF16">
    <property type="entry name" value="TRANSCRIPTION FACTOR BHLH30-LIKE"/>
    <property type="match status" value="1"/>
</dbReference>
<evidence type="ECO:0000256" key="1">
    <source>
        <dbReference type="ARBA" id="ARBA00004123"/>
    </source>
</evidence>
<keyword evidence="2" id="KW-0805">Transcription regulation</keyword>
<proteinExistence type="predicted"/>
<protein>
    <submittedName>
        <fullName evidence="8">Transcription factor bHLH30</fullName>
    </submittedName>
</protein>
<keyword evidence="3" id="KW-0238">DNA-binding</keyword>
<dbReference type="SMART" id="SM00353">
    <property type="entry name" value="HLH"/>
    <property type="match status" value="1"/>
</dbReference>
<dbReference type="AlphaFoldDB" id="A0A9R0JNQ8"/>
<evidence type="ECO:0000313" key="7">
    <source>
        <dbReference type="Proteomes" id="UP000813463"/>
    </source>
</evidence>
<reference evidence="8" key="2">
    <citation type="submission" date="2025-08" db="UniProtKB">
        <authorList>
            <consortium name="RefSeq"/>
        </authorList>
    </citation>
    <scope>IDENTIFICATION</scope>
    <source>
        <tissue evidence="8">Leaf</tissue>
    </source>
</reference>
<name>A0A9R0JNQ8_SPIOL</name>
<dbReference type="PANTHER" id="PTHR45844">
    <property type="entry name" value="TRANSCRIPTION FACTOR BHLH30"/>
    <property type="match status" value="1"/>
</dbReference>
<evidence type="ECO:0000256" key="2">
    <source>
        <dbReference type="ARBA" id="ARBA00023015"/>
    </source>
</evidence>
<evidence type="ECO:0000313" key="8">
    <source>
        <dbReference type="RefSeq" id="XP_021841028.1"/>
    </source>
</evidence>
<keyword evidence="5" id="KW-0539">Nucleus</keyword>
<feature type="domain" description="BHLH" evidence="6">
    <location>
        <begin position="51"/>
        <end position="100"/>
    </location>
</feature>
<dbReference type="OrthoDB" id="690068at2759"/>
<accession>A0A9R0JNQ8</accession>
<dbReference type="Gene3D" id="4.10.280.10">
    <property type="entry name" value="Helix-loop-helix DNA-binding domain"/>
    <property type="match status" value="1"/>
</dbReference>
<keyword evidence="4" id="KW-0804">Transcription</keyword>
<dbReference type="Proteomes" id="UP000813463">
    <property type="component" value="Chromosome 3"/>
</dbReference>
<dbReference type="SUPFAM" id="SSF47459">
    <property type="entry name" value="HLH, helix-loop-helix DNA-binding domain"/>
    <property type="match status" value="1"/>
</dbReference>
<dbReference type="Pfam" id="PF00010">
    <property type="entry name" value="HLH"/>
    <property type="match status" value="1"/>
</dbReference>
<gene>
    <name evidence="8" type="primary">LOC110781082</name>
</gene>
<dbReference type="GO" id="GO:0005634">
    <property type="term" value="C:nucleus"/>
    <property type="evidence" value="ECO:0007669"/>
    <property type="project" value="UniProtKB-SubCell"/>
</dbReference>
<keyword evidence="7" id="KW-1185">Reference proteome</keyword>
<dbReference type="GeneID" id="110781082"/>
<dbReference type="InterPro" id="IPR036638">
    <property type="entry name" value="HLH_DNA-bd_sf"/>
</dbReference>
<evidence type="ECO:0000256" key="3">
    <source>
        <dbReference type="ARBA" id="ARBA00023125"/>
    </source>
</evidence>
<dbReference type="InterPro" id="IPR045847">
    <property type="entry name" value="AIG1-like"/>
</dbReference>
<dbReference type="GO" id="GO:0046983">
    <property type="term" value="F:protein dimerization activity"/>
    <property type="evidence" value="ECO:0007669"/>
    <property type="project" value="InterPro"/>
</dbReference>
<evidence type="ECO:0000256" key="4">
    <source>
        <dbReference type="ARBA" id="ARBA00023163"/>
    </source>
</evidence>
<dbReference type="KEGG" id="soe:110781082"/>
<dbReference type="InterPro" id="IPR011598">
    <property type="entry name" value="bHLH_dom"/>
</dbReference>
<dbReference type="GO" id="GO:0003700">
    <property type="term" value="F:DNA-binding transcription factor activity"/>
    <property type="evidence" value="ECO:0007669"/>
    <property type="project" value="InterPro"/>
</dbReference>
<evidence type="ECO:0000259" key="6">
    <source>
        <dbReference type="PROSITE" id="PS50888"/>
    </source>
</evidence>
<comment type="subcellular location">
    <subcellularLocation>
        <location evidence="1">Nucleus</location>
    </subcellularLocation>
</comment>
<organism evidence="7 8">
    <name type="scientific">Spinacia oleracea</name>
    <name type="common">Spinach</name>
    <dbReference type="NCBI Taxonomy" id="3562"/>
    <lineage>
        <taxon>Eukaryota</taxon>
        <taxon>Viridiplantae</taxon>
        <taxon>Streptophyta</taxon>
        <taxon>Embryophyta</taxon>
        <taxon>Tracheophyta</taxon>
        <taxon>Spermatophyta</taxon>
        <taxon>Magnoliopsida</taxon>
        <taxon>eudicotyledons</taxon>
        <taxon>Gunneridae</taxon>
        <taxon>Pentapetalae</taxon>
        <taxon>Caryophyllales</taxon>
        <taxon>Chenopodiaceae</taxon>
        <taxon>Chenopodioideae</taxon>
        <taxon>Anserineae</taxon>
        <taxon>Spinacia</taxon>
    </lineage>
</organism>
<dbReference type="GO" id="GO:0003677">
    <property type="term" value="F:DNA binding"/>
    <property type="evidence" value="ECO:0007669"/>
    <property type="project" value="UniProtKB-KW"/>
</dbReference>
<dbReference type="RefSeq" id="XP_021841028.1">
    <property type="nucleotide sequence ID" value="XM_021985336.2"/>
</dbReference>
<reference evidence="7" key="1">
    <citation type="journal article" date="2021" name="Nat. Commun.">
        <title>Genomic analyses provide insights into spinach domestication and the genetic basis of agronomic traits.</title>
        <authorList>
            <person name="Cai X."/>
            <person name="Sun X."/>
            <person name="Xu C."/>
            <person name="Sun H."/>
            <person name="Wang X."/>
            <person name="Ge C."/>
            <person name="Zhang Z."/>
            <person name="Wang Q."/>
            <person name="Fei Z."/>
            <person name="Jiao C."/>
            <person name="Wang Q."/>
        </authorList>
    </citation>
    <scope>NUCLEOTIDE SEQUENCE [LARGE SCALE GENOMIC DNA]</scope>
    <source>
        <strain evidence="7">cv. Varoflay</strain>
    </source>
</reference>
<sequence length="224" mass="24365">MLVNTMANIYEMGTSSNNIHEENGSIIANAATKYVVCSSKVGISPEAKALAACKSHKEAERRRRKRINGHFATLRSVLPNLVKTDKATVLAEVVRRVKELKKATSELTEADYDACLLPGDIDKVSLRRNENDNTTLIATLCSEDRPDLIVDMTRALRSVKGKVVKAEMATVGGRTKNVLWVRGVGGGVPEGLLKRALEVVVDKPVSSSSSFSGLGHGLRIHRPY</sequence>